<gene>
    <name evidence="2" type="ORF">H7J73_17340</name>
</gene>
<keyword evidence="3" id="KW-1185">Reference proteome</keyword>
<dbReference type="EMBL" id="JACKTY010000030">
    <property type="protein sequence ID" value="MCV7227789.1"/>
    <property type="molecule type" value="Genomic_DNA"/>
</dbReference>
<evidence type="ECO:0000313" key="3">
    <source>
        <dbReference type="Proteomes" id="UP001526201"/>
    </source>
</evidence>
<name>A0ABT3CE70_9MYCO</name>
<dbReference type="Proteomes" id="UP001526201">
    <property type="component" value="Unassembled WGS sequence"/>
</dbReference>
<feature type="signal peptide" evidence="1">
    <location>
        <begin position="1"/>
        <end position="27"/>
    </location>
</feature>
<feature type="chain" id="PRO_5046074934" evidence="1">
    <location>
        <begin position="28"/>
        <end position="85"/>
    </location>
</feature>
<protein>
    <submittedName>
        <fullName evidence="2">Uncharacterized protein</fullName>
    </submittedName>
</protein>
<comment type="caution">
    <text evidence="2">The sequence shown here is derived from an EMBL/GenBank/DDBJ whole genome shotgun (WGS) entry which is preliminary data.</text>
</comment>
<accession>A0ABT3CE70</accession>
<evidence type="ECO:0000256" key="1">
    <source>
        <dbReference type="SAM" id="SignalP"/>
    </source>
</evidence>
<evidence type="ECO:0000313" key="2">
    <source>
        <dbReference type="EMBL" id="MCV7227789.1"/>
    </source>
</evidence>
<dbReference type="RefSeq" id="WP_264068795.1">
    <property type="nucleotide sequence ID" value="NZ_JACKTY010000030.1"/>
</dbReference>
<keyword evidence="1" id="KW-0732">Signal</keyword>
<proteinExistence type="predicted"/>
<organism evidence="2 3">
    <name type="scientific">Mycolicibacterium komossense</name>
    <dbReference type="NCBI Taxonomy" id="1779"/>
    <lineage>
        <taxon>Bacteria</taxon>
        <taxon>Bacillati</taxon>
        <taxon>Actinomycetota</taxon>
        <taxon>Actinomycetes</taxon>
        <taxon>Mycobacteriales</taxon>
        <taxon>Mycobacteriaceae</taxon>
        <taxon>Mycolicibacterium</taxon>
    </lineage>
</organism>
<reference evidence="2 3" key="1">
    <citation type="journal article" date="2022" name="BMC Genomics">
        <title>Comparative genome analysis of mycobacteria focusing on tRNA and non-coding RNA.</title>
        <authorList>
            <person name="Behra P.R.K."/>
            <person name="Pettersson B.M.F."/>
            <person name="Ramesh M."/>
            <person name="Das S."/>
            <person name="Dasgupta S."/>
            <person name="Kirsebom L.A."/>
        </authorList>
    </citation>
    <scope>NUCLEOTIDE SEQUENCE [LARGE SCALE GENOMIC DNA]</scope>
    <source>
        <strain evidence="2 3">DSM 44078</strain>
    </source>
</reference>
<sequence length="85" mass="8628">MKKLIFASAVAGSLLGLAAGTAAQAVAAPAGAGSALQSSGYQSVLNKNRGAQLELCTVDSTKPNRTTDIRLNNVVLQPAYLTAHC</sequence>